<keyword evidence="6" id="KW-0597">Phosphoprotein</keyword>
<dbReference type="GO" id="GO:0005886">
    <property type="term" value="C:plasma membrane"/>
    <property type="evidence" value="ECO:0007669"/>
    <property type="project" value="UniProtKB-SubCell"/>
</dbReference>
<keyword evidence="8 15" id="KW-0812">Transmembrane</keyword>
<dbReference type="STRING" id="1086013.SAMN05421774_101901"/>
<evidence type="ECO:0000256" key="11">
    <source>
        <dbReference type="ARBA" id="ARBA00022840"/>
    </source>
</evidence>
<keyword evidence="7" id="KW-0808">Transferase</keyword>
<keyword evidence="9" id="KW-0547">Nucleotide-binding</keyword>
<evidence type="ECO:0000256" key="7">
    <source>
        <dbReference type="ARBA" id="ARBA00022679"/>
    </source>
</evidence>
<comment type="subcellular location">
    <subcellularLocation>
        <location evidence="2">Cell inner membrane</location>
        <topology evidence="2">Multi-pass membrane protein</topology>
    </subcellularLocation>
</comment>
<dbReference type="OrthoDB" id="9804645at2"/>
<evidence type="ECO:0000256" key="2">
    <source>
        <dbReference type="ARBA" id="ARBA00004429"/>
    </source>
</evidence>
<evidence type="ECO:0000259" key="17">
    <source>
        <dbReference type="PROSITE" id="PS50885"/>
    </source>
</evidence>
<keyword evidence="12 15" id="KW-1133">Transmembrane helix</keyword>
<dbReference type="PROSITE" id="PS50885">
    <property type="entry name" value="HAMP"/>
    <property type="match status" value="1"/>
</dbReference>
<keyword evidence="4" id="KW-1003">Cell membrane</keyword>
<keyword evidence="13" id="KW-0902">Two-component regulatory system</keyword>
<dbReference type="EMBL" id="FTOT01000001">
    <property type="protein sequence ID" value="SIS68683.1"/>
    <property type="molecule type" value="Genomic_DNA"/>
</dbReference>
<name>A0A1N7L4F2_9RHOB</name>
<dbReference type="GO" id="GO:0005524">
    <property type="term" value="F:ATP binding"/>
    <property type="evidence" value="ECO:0007669"/>
    <property type="project" value="UniProtKB-KW"/>
</dbReference>
<evidence type="ECO:0000256" key="3">
    <source>
        <dbReference type="ARBA" id="ARBA00012438"/>
    </source>
</evidence>
<keyword evidence="14 15" id="KW-0472">Membrane</keyword>
<dbReference type="CDD" id="cd00082">
    <property type="entry name" value="HisKA"/>
    <property type="match status" value="1"/>
</dbReference>
<feature type="domain" description="HAMP" evidence="17">
    <location>
        <begin position="175"/>
        <end position="226"/>
    </location>
</feature>
<reference evidence="18 19" key="1">
    <citation type="submission" date="2017-01" db="EMBL/GenBank/DDBJ databases">
        <authorList>
            <person name="Mah S.A."/>
            <person name="Swanson W.J."/>
            <person name="Moy G.W."/>
            <person name="Vacquier V.D."/>
        </authorList>
    </citation>
    <scope>NUCLEOTIDE SEQUENCE [LARGE SCALE GENOMIC DNA]</scope>
    <source>
        <strain evidence="18 19">DSM 26375</strain>
    </source>
</reference>
<dbReference type="Pfam" id="PF00512">
    <property type="entry name" value="HisKA"/>
    <property type="match status" value="1"/>
</dbReference>
<sequence length="433" mass="47351">MAFRIRSLLPRSLYGRAALILIVPIVTIQLLVSVAFIQRHFEGVTEQMTSSIVLELRLLQQTASVQGVDAARAMAEPLDVRIEPAGTVPVRDLRDLWDFSGRVVQRVLRDGLDDVQGVDVQTYRREVLVRFGTGPAALDVRINRARVSASNPHQLLVLMVFASILLTVIAYAFLRNQLRPIKRLADAAEAFGKGRTVPYRPRGASEVRAAGSAFLAMRARIERQIEQRTLMLSGVSHDLRTPLTRMRLELSMLDPSPEVDALLQDLSDMERMLDAFLAFARGDTMEQPVSVDPFALISGVVARARRAGLRVELRPGPICPPVQMRPDSVARAVENLINNAGRHADCCEVSLSWTDAFLTITVEDDGPGIAADRRDEALRPFTRLDSARNPNRGGGVGLGLSIAAEVARSHGGTLRLGDGPTLGGLKADLVLAR</sequence>
<dbReference type="SMART" id="SM00388">
    <property type="entry name" value="HisKA"/>
    <property type="match status" value="1"/>
</dbReference>
<keyword evidence="10 18" id="KW-0418">Kinase</keyword>
<evidence type="ECO:0000256" key="10">
    <source>
        <dbReference type="ARBA" id="ARBA00022777"/>
    </source>
</evidence>
<feature type="transmembrane region" description="Helical" evidence="15">
    <location>
        <begin position="12"/>
        <end position="37"/>
    </location>
</feature>
<dbReference type="CDD" id="cd06225">
    <property type="entry name" value="HAMP"/>
    <property type="match status" value="1"/>
</dbReference>
<dbReference type="Proteomes" id="UP000186141">
    <property type="component" value="Unassembled WGS sequence"/>
</dbReference>
<feature type="transmembrane region" description="Helical" evidence="15">
    <location>
        <begin position="155"/>
        <end position="174"/>
    </location>
</feature>
<dbReference type="InterPro" id="IPR036097">
    <property type="entry name" value="HisK_dim/P_sf"/>
</dbReference>
<dbReference type="InterPro" id="IPR003594">
    <property type="entry name" value="HATPase_dom"/>
</dbReference>
<dbReference type="SUPFAM" id="SSF47384">
    <property type="entry name" value="Homodimeric domain of signal transducing histidine kinase"/>
    <property type="match status" value="1"/>
</dbReference>
<evidence type="ECO:0000256" key="12">
    <source>
        <dbReference type="ARBA" id="ARBA00022989"/>
    </source>
</evidence>
<evidence type="ECO:0000259" key="16">
    <source>
        <dbReference type="PROSITE" id="PS50109"/>
    </source>
</evidence>
<evidence type="ECO:0000256" key="5">
    <source>
        <dbReference type="ARBA" id="ARBA00022519"/>
    </source>
</evidence>
<dbReference type="PROSITE" id="PS50109">
    <property type="entry name" value="HIS_KIN"/>
    <property type="match status" value="1"/>
</dbReference>
<evidence type="ECO:0000256" key="13">
    <source>
        <dbReference type="ARBA" id="ARBA00023012"/>
    </source>
</evidence>
<evidence type="ECO:0000256" key="4">
    <source>
        <dbReference type="ARBA" id="ARBA00022475"/>
    </source>
</evidence>
<evidence type="ECO:0000256" key="15">
    <source>
        <dbReference type="SAM" id="Phobius"/>
    </source>
</evidence>
<dbReference type="SMART" id="SM00304">
    <property type="entry name" value="HAMP"/>
    <property type="match status" value="1"/>
</dbReference>
<dbReference type="InterPro" id="IPR005467">
    <property type="entry name" value="His_kinase_dom"/>
</dbReference>
<dbReference type="PANTHER" id="PTHR44936">
    <property type="entry name" value="SENSOR PROTEIN CREC"/>
    <property type="match status" value="1"/>
</dbReference>
<protein>
    <recommendedName>
        <fullName evidence="3">histidine kinase</fullName>
        <ecNumber evidence="3">2.7.13.3</ecNumber>
    </recommendedName>
</protein>
<feature type="domain" description="Histidine kinase" evidence="16">
    <location>
        <begin position="234"/>
        <end position="433"/>
    </location>
</feature>
<evidence type="ECO:0000313" key="18">
    <source>
        <dbReference type="EMBL" id="SIS68683.1"/>
    </source>
</evidence>
<evidence type="ECO:0000256" key="9">
    <source>
        <dbReference type="ARBA" id="ARBA00022741"/>
    </source>
</evidence>
<dbReference type="PANTHER" id="PTHR44936:SF5">
    <property type="entry name" value="SENSOR HISTIDINE KINASE ENVZ"/>
    <property type="match status" value="1"/>
</dbReference>
<dbReference type="Gene3D" id="1.10.287.130">
    <property type="match status" value="1"/>
</dbReference>
<dbReference type="EC" id="2.7.13.3" evidence="3"/>
<proteinExistence type="predicted"/>
<dbReference type="InterPro" id="IPR003661">
    <property type="entry name" value="HisK_dim/P_dom"/>
</dbReference>
<dbReference type="InterPro" id="IPR004358">
    <property type="entry name" value="Sig_transdc_His_kin-like_C"/>
</dbReference>
<organism evidence="18 19">
    <name type="scientific">Gemmobacter megaterium</name>
    <dbReference type="NCBI Taxonomy" id="1086013"/>
    <lineage>
        <taxon>Bacteria</taxon>
        <taxon>Pseudomonadati</taxon>
        <taxon>Pseudomonadota</taxon>
        <taxon>Alphaproteobacteria</taxon>
        <taxon>Rhodobacterales</taxon>
        <taxon>Paracoccaceae</taxon>
        <taxon>Gemmobacter</taxon>
    </lineage>
</organism>
<dbReference type="Pfam" id="PF00672">
    <property type="entry name" value="HAMP"/>
    <property type="match status" value="1"/>
</dbReference>
<accession>A0A1N7L4F2</accession>
<dbReference type="InterPro" id="IPR036890">
    <property type="entry name" value="HATPase_C_sf"/>
</dbReference>
<evidence type="ECO:0000256" key="1">
    <source>
        <dbReference type="ARBA" id="ARBA00000085"/>
    </source>
</evidence>
<dbReference type="Pfam" id="PF02518">
    <property type="entry name" value="HATPase_c"/>
    <property type="match status" value="1"/>
</dbReference>
<dbReference type="PRINTS" id="PR00344">
    <property type="entry name" value="BCTRLSENSOR"/>
</dbReference>
<evidence type="ECO:0000256" key="8">
    <source>
        <dbReference type="ARBA" id="ARBA00022692"/>
    </source>
</evidence>
<gene>
    <name evidence="18" type="ORF">SAMN05421774_101901</name>
</gene>
<comment type="catalytic activity">
    <reaction evidence="1">
        <text>ATP + protein L-histidine = ADP + protein N-phospho-L-histidine.</text>
        <dbReference type="EC" id="2.7.13.3"/>
    </reaction>
</comment>
<dbReference type="InterPro" id="IPR003660">
    <property type="entry name" value="HAMP_dom"/>
</dbReference>
<dbReference type="Gene3D" id="3.30.565.10">
    <property type="entry name" value="Histidine kinase-like ATPase, C-terminal domain"/>
    <property type="match status" value="1"/>
</dbReference>
<dbReference type="AlphaFoldDB" id="A0A1N7L4F2"/>
<keyword evidence="11" id="KW-0067">ATP-binding</keyword>
<evidence type="ECO:0000256" key="6">
    <source>
        <dbReference type="ARBA" id="ARBA00022553"/>
    </source>
</evidence>
<dbReference type="GO" id="GO:0000155">
    <property type="term" value="F:phosphorelay sensor kinase activity"/>
    <property type="evidence" value="ECO:0007669"/>
    <property type="project" value="InterPro"/>
</dbReference>
<dbReference type="RefSeq" id="WP_076529056.1">
    <property type="nucleotide sequence ID" value="NZ_BMEH01000001.1"/>
</dbReference>
<dbReference type="SMART" id="SM00387">
    <property type="entry name" value="HATPase_c"/>
    <property type="match status" value="1"/>
</dbReference>
<dbReference type="SUPFAM" id="SSF55874">
    <property type="entry name" value="ATPase domain of HSP90 chaperone/DNA topoisomerase II/histidine kinase"/>
    <property type="match status" value="1"/>
</dbReference>
<dbReference type="InterPro" id="IPR050980">
    <property type="entry name" value="2C_sensor_his_kinase"/>
</dbReference>
<keyword evidence="19" id="KW-1185">Reference proteome</keyword>
<keyword evidence="5" id="KW-0997">Cell inner membrane</keyword>
<evidence type="ECO:0000313" key="19">
    <source>
        <dbReference type="Proteomes" id="UP000186141"/>
    </source>
</evidence>
<evidence type="ECO:0000256" key="14">
    <source>
        <dbReference type="ARBA" id="ARBA00023136"/>
    </source>
</evidence>